<proteinExistence type="predicted"/>
<dbReference type="RefSeq" id="WP_133394615.1">
    <property type="nucleotide sequence ID" value="NZ_SMTG01000007.1"/>
</dbReference>
<evidence type="ECO:0000313" key="2">
    <source>
        <dbReference type="EMBL" id="TDK29217.1"/>
    </source>
</evidence>
<sequence>MWKKIALPLFLVLLASGASAADRTPSHHDASAIRAQQAEIRGEVLSGSPRYGRLDEASRLELLKLQDRVAGLLGGVDSTRDLSERRQIELFNALESISALVNNDPGGRLECWRERPVGKLQLETRCATARGLHAQNQTYQRVWRRAGQR</sequence>
<keyword evidence="3" id="KW-1185">Reference proteome</keyword>
<evidence type="ECO:0008006" key="4">
    <source>
        <dbReference type="Google" id="ProtNLM"/>
    </source>
</evidence>
<organism evidence="2 3">
    <name type="scientific">Luteimonas terrae</name>
    <dbReference type="NCBI Taxonomy" id="1530191"/>
    <lineage>
        <taxon>Bacteria</taxon>
        <taxon>Pseudomonadati</taxon>
        <taxon>Pseudomonadota</taxon>
        <taxon>Gammaproteobacteria</taxon>
        <taxon>Lysobacterales</taxon>
        <taxon>Lysobacteraceae</taxon>
        <taxon>Luteimonas</taxon>
    </lineage>
</organism>
<evidence type="ECO:0000313" key="3">
    <source>
        <dbReference type="Proteomes" id="UP000295543"/>
    </source>
</evidence>
<dbReference type="Proteomes" id="UP000295543">
    <property type="component" value="Unassembled WGS sequence"/>
</dbReference>
<name>A0A4R5U5L6_9GAMM</name>
<comment type="caution">
    <text evidence="2">The sequence shown here is derived from an EMBL/GenBank/DDBJ whole genome shotgun (WGS) entry which is preliminary data.</text>
</comment>
<evidence type="ECO:0000256" key="1">
    <source>
        <dbReference type="SAM" id="SignalP"/>
    </source>
</evidence>
<dbReference type="AlphaFoldDB" id="A0A4R5U5L6"/>
<dbReference type="EMBL" id="SMTG01000007">
    <property type="protein sequence ID" value="TDK29217.1"/>
    <property type="molecule type" value="Genomic_DNA"/>
</dbReference>
<dbReference type="OrthoDB" id="7193459at2"/>
<reference evidence="2 3" key="1">
    <citation type="submission" date="2019-03" db="EMBL/GenBank/DDBJ databases">
        <title>Luteimonas zhaokaii sp.nov., isolated from the rectal contents of Plateau pika in Yushu, Qinghai Province, China.</title>
        <authorList>
            <person name="Zhang G."/>
        </authorList>
    </citation>
    <scope>NUCLEOTIDE SEQUENCE [LARGE SCALE GENOMIC DNA]</scope>
    <source>
        <strain evidence="2 3">THG-MD21</strain>
    </source>
</reference>
<feature type="chain" id="PRO_5020817117" description="Lysozyme inhibitor LprI N-terminal domain-containing protein" evidence="1">
    <location>
        <begin position="21"/>
        <end position="149"/>
    </location>
</feature>
<gene>
    <name evidence="2" type="ORF">E2F49_14860</name>
</gene>
<keyword evidence="1" id="KW-0732">Signal</keyword>
<feature type="signal peptide" evidence="1">
    <location>
        <begin position="1"/>
        <end position="20"/>
    </location>
</feature>
<protein>
    <recommendedName>
        <fullName evidence="4">Lysozyme inhibitor LprI N-terminal domain-containing protein</fullName>
    </recommendedName>
</protein>
<accession>A0A4R5U5L6</accession>